<feature type="region of interest" description="Disordered" evidence="4">
    <location>
        <begin position="212"/>
        <end position="280"/>
    </location>
</feature>
<evidence type="ECO:0000256" key="2">
    <source>
        <dbReference type="ARBA" id="ARBA00022771"/>
    </source>
</evidence>
<accession>A0A0D1XMQ9</accession>
<dbReference type="PANTHER" id="PTHR28042:SF1">
    <property type="entry name" value="E3 UBIQUITIN-PROTEIN LIGASE COMPLEX SLX5-SLX8 SUBUNIT SLX5"/>
    <property type="match status" value="1"/>
</dbReference>
<reference evidence="5 6" key="1">
    <citation type="submission" date="2015-01" db="EMBL/GenBank/DDBJ databases">
        <title>The Genome Sequence of Ochroconis gallopava CBS43764.</title>
        <authorList>
            <consortium name="The Broad Institute Genomics Platform"/>
            <person name="Cuomo C."/>
            <person name="de Hoog S."/>
            <person name="Gorbushina A."/>
            <person name="Stielow B."/>
            <person name="Teixiera M."/>
            <person name="Abouelleil A."/>
            <person name="Chapman S.B."/>
            <person name="Priest M."/>
            <person name="Young S.K."/>
            <person name="Wortman J."/>
            <person name="Nusbaum C."/>
            <person name="Birren B."/>
        </authorList>
    </citation>
    <scope>NUCLEOTIDE SEQUENCE [LARGE SCALE GENOMIC DNA]</scope>
    <source>
        <strain evidence="5 6">CBS 43764</strain>
    </source>
</reference>
<dbReference type="RefSeq" id="XP_016213720.1">
    <property type="nucleotide sequence ID" value="XM_016358619.1"/>
</dbReference>
<feature type="compositionally biased region" description="Low complexity" evidence="4">
    <location>
        <begin position="250"/>
        <end position="271"/>
    </location>
</feature>
<sequence>MGEQDGGRSFVVCRVAGSGQGNDVVVLSTQSVESPRESGNLGRKGPTLRAREAVGFSLQSGQHKREVLRVIRPAFHLCSLAWSHARRRIRPTHERVFGAANVSFFPCFLLLPSFSSSSSPHCGSLAFSLGDSQSAVAWTLALRIYFPFFDPNLLGTFWPRHPQDNPTLPSDYRSCIDTPSSKAVTIRPATPSYLPASHSRVFRPAFATRTSSLMENVPPPPGLGWAARGTKRTHSQMSGSRQTPSRRTRSPSAISTNDNSTPTHSTSSNPSVDPGLQPTSSFFRLDPGSFSLFRLPSIRELDAARPPSVDPTVERPRSSLAAAVRARTVAVEAPMDVIDLTNDDDYVEFIPPRPRRQDVPGVFGHAQRGPRFPAEIIDLSGDTPQRPWREQERGGESGDNSQNEVHNGSPEVQFVRARPLSPRLRFAGVTPPAHRLPDRLTRGPIEIPDDDEIEIIEERLLPPQVPLPPPGRIGNFIATFGTATRILQDVGLIARAGGASHRASRRGPRPHPQPHQRARAQTHVQVHNFDMPNLDFGFAAFDLGYGREEPRTEREESVVPAPNPAPEGFTRNPTEEDVLVCPNCDAELSMGESDVKRQVWLVKTCGHIYCGECAASRLATKPRKGKEPVNQKYQPLKKCVVEGCVARTTGKQMIQLFL</sequence>
<dbReference type="OrthoDB" id="2398441at2759"/>
<dbReference type="Proteomes" id="UP000053259">
    <property type="component" value="Unassembled WGS sequence"/>
</dbReference>
<evidence type="ECO:0000313" key="5">
    <source>
        <dbReference type="EMBL" id="KIW03851.1"/>
    </source>
</evidence>
<dbReference type="VEuPathDB" id="FungiDB:PV09_05150"/>
<keyword evidence="6" id="KW-1185">Reference proteome</keyword>
<dbReference type="EMBL" id="KN847543">
    <property type="protein sequence ID" value="KIW03851.1"/>
    <property type="molecule type" value="Genomic_DNA"/>
</dbReference>
<keyword evidence="2" id="KW-0863">Zinc-finger</keyword>
<keyword evidence="3" id="KW-0862">Zinc</keyword>
<dbReference type="STRING" id="253628.A0A0D1XMQ9"/>
<feature type="compositionally biased region" description="Basic and acidic residues" evidence="4">
    <location>
        <begin position="387"/>
        <end position="396"/>
    </location>
</feature>
<dbReference type="HOGENOM" id="CLU_416905_0_0_1"/>
<dbReference type="InParanoid" id="A0A0D1XMQ9"/>
<feature type="region of interest" description="Disordered" evidence="4">
    <location>
        <begin position="497"/>
        <end position="519"/>
    </location>
</feature>
<protein>
    <recommendedName>
        <fullName evidence="7">RING-type domain-containing protein</fullName>
    </recommendedName>
</protein>
<dbReference type="InterPro" id="IPR017907">
    <property type="entry name" value="Znf_RING_CS"/>
</dbReference>
<keyword evidence="1" id="KW-0479">Metal-binding</keyword>
<dbReference type="GO" id="GO:0033768">
    <property type="term" value="C:SUMO-targeted ubiquitin ligase complex"/>
    <property type="evidence" value="ECO:0007669"/>
    <property type="project" value="TreeGrafter"/>
</dbReference>
<dbReference type="GeneID" id="27313123"/>
<proteinExistence type="predicted"/>
<name>A0A0D1XMQ9_9PEZI</name>
<dbReference type="PANTHER" id="PTHR28042">
    <property type="entry name" value="E3 UBIQUITIN-PROTEIN LIGASE COMPLEX SLX5-SLX8 SUBUNIT SLX5"/>
    <property type="match status" value="1"/>
</dbReference>
<organism evidence="5 6">
    <name type="scientific">Verruconis gallopava</name>
    <dbReference type="NCBI Taxonomy" id="253628"/>
    <lineage>
        <taxon>Eukaryota</taxon>
        <taxon>Fungi</taxon>
        <taxon>Dikarya</taxon>
        <taxon>Ascomycota</taxon>
        <taxon>Pezizomycotina</taxon>
        <taxon>Dothideomycetes</taxon>
        <taxon>Pleosporomycetidae</taxon>
        <taxon>Venturiales</taxon>
        <taxon>Sympoventuriaceae</taxon>
        <taxon>Verruconis</taxon>
    </lineage>
</organism>
<evidence type="ECO:0000256" key="3">
    <source>
        <dbReference type="ARBA" id="ARBA00022833"/>
    </source>
</evidence>
<feature type="region of interest" description="Disordered" evidence="4">
    <location>
        <begin position="549"/>
        <end position="572"/>
    </location>
</feature>
<dbReference type="GO" id="GO:0008270">
    <property type="term" value="F:zinc ion binding"/>
    <property type="evidence" value="ECO:0007669"/>
    <property type="project" value="UniProtKB-KW"/>
</dbReference>
<feature type="compositionally biased region" description="Basic residues" evidence="4">
    <location>
        <begin position="502"/>
        <end position="519"/>
    </location>
</feature>
<dbReference type="AlphaFoldDB" id="A0A0D1XMQ9"/>
<evidence type="ECO:0000256" key="4">
    <source>
        <dbReference type="SAM" id="MobiDB-lite"/>
    </source>
</evidence>
<feature type="region of interest" description="Disordered" evidence="4">
    <location>
        <begin position="358"/>
        <end position="411"/>
    </location>
</feature>
<dbReference type="InterPro" id="IPR038886">
    <property type="entry name" value="E3_SLX5/Rfp1"/>
</dbReference>
<evidence type="ECO:0000256" key="1">
    <source>
        <dbReference type="ARBA" id="ARBA00022723"/>
    </source>
</evidence>
<dbReference type="PROSITE" id="PS00518">
    <property type="entry name" value="ZF_RING_1"/>
    <property type="match status" value="1"/>
</dbReference>
<evidence type="ECO:0008006" key="7">
    <source>
        <dbReference type="Google" id="ProtNLM"/>
    </source>
</evidence>
<gene>
    <name evidence="5" type="ORF">PV09_05150</name>
</gene>
<evidence type="ECO:0000313" key="6">
    <source>
        <dbReference type="Proteomes" id="UP000053259"/>
    </source>
</evidence>
<dbReference type="GO" id="GO:0004842">
    <property type="term" value="F:ubiquitin-protein transferase activity"/>
    <property type="evidence" value="ECO:0007669"/>
    <property type="project" value="TreeGrafter"/>
</dbReference>